<dbReference type="InterPro" id="IPR027417">
    <property type="entry name" value="P-loop_NTPase"/>
</dbReference>
<evidence type="ECO:0000259" key="6">
    <source>
        <dbReference type="Pfam" id="PF13476"/>
    </source>
</evidence>
<dbReference type="Pfam" id="PF13476">
    <property type="entry name" value="AAA_23"/>
    <property type="match status" value="1"/>
</dbReference>
<evidence type="ECO:0000256" key="4">
    <source>
        <dbReference type="SAM" id="Coils"/>
    </source>
</evidence>
<dbReference type="Gene3D" id="3.40.50.300">
    <property type="entry name" value="P-loop containing nucleotide triphosphate hydrolases"/>
    <property type="match status" value="2"/>
</dbReference>
<keyword evidence="8" id="KW-1185">Reference proteome</keyword>
<feature type="region of interest" description="Disordered" evidence="5">
    <location>
        <begin position="463"/>
        <end position="497"/>
    </location>
</feature>
<gene>
    <name evidence="7" type="ORF">E1293_31705</name>
</gene>
<feature type="compositionally biased region" description="Basic and acidic residues" evidence="5">
    <location>
        <begin position="463"/>
        <end position="484"/>
    </location>
</feature>
<dbReference type="RefSeq" id="WP_132201167.1">
    <property type="nucleotide sequence ID" value="NZ_SMKY01000192.1"/>
</dbReference>
<feature type="coiled-coil region" evidence="4">
    <location>
        <begin position="191"/>
        <end position="225"/>
    </location>
</feature>
<sequence length="815" mass="88151">MRPLCVHMENFCSYRAPASADLHDVDYFVLVGPTGSGKSTVIDAICFALYGSVPRWGRENVIKLALAPSATSGKVALVFESAGRRYGVVRALARGAKGAVTTREARLDELDPSADPAGGIEELLAAQVRTIAAGEQVTAAIEHITGLEYRFFTQCVVLPQGRFAEFLQAKPSERQDLLIQLLDAKGFEAINRRAGEEEKAAKAHADAAERQLAKLTEADEAAESEAAQRLDARNAFGDEVRSALDDLRRDGDEIRDREAEAAEGERAAAALTALAMPPDVPTLADDLAAATTEAERLAGEAAKAGERESAARERLAELGDKTVLDLAVRAHRDHARLTGEIEDVRAEAQDARQAAADAEADAGVARTNLQQAQDERQRVRDAHAAADLAQRLAVGEPCPVCLTEVARLPEHHAPAALGAADRDIKARTADLETAQQRHREHENRLGRLEEKLDGLERQLDAQAEHIRARPDAEDVQRRLEDVRSAEQQAESARKDALTAKSGLTKAEDLCARLNDEAGRGLARLDAARDTVVALGAPPLDPTDLHAAWTTLLDWRDREAGTRRQAAEALNGTLNDLRTRRAERRGAVAERLAAHEIAVPASAEPDTVREAVLNARNQAQSTLDTIRRDRRMAAGLAEDVRRHREEAAVAHELTIRLRANNFENWLCGEALEMLVTGASETLRELSDGQFELVLDARNAIEVIDYAEAGLRRSVRTLSGGETFQASLALALALSDQVARFGGGAARSLDSIFLDEGFGTLDPATLDTVATTLERLTSGGDRMVGLVTHVPALAERIPVRFDVTRDSTGSHLEKKAT</sequence>
<dbReference type="SUPFAM" id="SSF52540">
    <property type="entry name" value="P-loop containing nucleoside triphosphate hydrolases"/>
    <property type="match status" value="1"/>
</dbReference>
<comment type="similarity">
    <text evidence="1">Belongs to the SMC family. SbcC subfamily.</text>
</comment>
<dbReference type="GO" id="GO:0006302">
    <property type="term" value="P:double-strand break repair"/>
    <property type="evidence" value="ECO:0007669"/>
    <property type="project" value="InterPro"/>
</dbReference>
<dbReference type="EMBL" id="SMKY01000192">
    <property type="protein sequence ID" value="TDD73339.1"/>
    <property type="molecule type" value="Genomic_DNA"/>
</dbReference>
<dbReference type="AlphaFoldDB" id="A0A4R5ANW8"/>
<evidence type="ECO:0000256" key="5">
    <source>
        <dbReference type="SAM" id="MobiDB-lite"/>
    </source>
</evidence>
<evidence type="ECO:0000313" key="8">
    <source>
        <dbReference type="Proteomes" id="UP000295578"/>
    </source>
</evidence>
<organism evidence="7 8">
    <name type="scientific">Actinomadura darangshiensis</name>
    <dbReference type="NCBI Taxonomy" id="705336"/>
    <lineage>
        <taxon>Bacteria</taxon>
        <taxon>Bacillati</taxon>
        <taxon>Actinomycetota</taxon>
        <taxon>Actinomycetes</taxon>
        <taxon>Streptosporangiales</taxon>
        <taxon>Thermomonosporaceae</taxon>
        <taxon>Actinomadura</taxon>
    </lineage>
</organism>
<dbReference type="PANTHER" id="PTHR32114:SF2">
    <property type="entry name" value="ABC TRANSPORTER ABCH.3"/>
    <property type="match status" value="1"/>
</dbReference>
<dbReference type="GO" id="GO:0016887">
    <property type="term" value="F:ATP hydrolysis activity"/>
    <property type="evidence" value="ECO:0007669"/>
    <property type="project" value="InterPro"/>
</dbReference>
<accession>A0A4R5ANW8</accession>
<evidence type="ECO:0000256" key="1">
    <source>
        <dbReference type="ARBA" id="ARBA00006930"/>
    </source>
</evidence>
<dbReference type="OrthoDB" id="9795626at2"/>
<comment type="subunit">
    <text evidence="2">Heterodimer of SbcC and SbcD.</text>
</comment>
<evidence type="ECO:0000313" key="7">
    <source>
        <dbReference type="EMBL" id="TDD73339.1"/>
    </source>
</evidence>
<dbReference type="InterPro" id="IPR038729">
    <property type="entry name" value="Rad50/SbcC_AAA"/>
</dbReference>
<name>A0A4R5ANW8_9ACTN</name>
<protein>
    <recommendedName>
        <fullName evidence="3">Nuclease SbcCD subunit C</fullName>
    </recommendedName>
</protein>
<dbReference type="PANTHER" id="PTHR32114">
    <property type="entry name" value="ABC TRANSPORTER ABCH.3"/>
    <property type="match status" value="1"/>
</dbReference>
<comment type="caution">
    <text evidence="7">The sequence shown here is derived from an EMBL/GenBank/DDBJ whole genome shotgun (WGS) entry which is preliminary data.</text>
</comment>
<evidence type="ECO:0000256" key="3">
    <source>
        <dbReference type="ARBA" id="ARBA00013368"/>
    </source>
</evidence>
<feature type="coiled-coil region" evidence="4">
    <location>
        <begin position="334"/>
        <end position="389"/>
    </location>
</feature>
<keyword evidence="4" id="KW-0175">Coiled coil</keyword>
<dbReference type="Proteomes" id="UP000295578">
    <property type="component" value="Unassembled WGS sequence"/>
</dbReference>
<reference evidence="7 8" key="1">
    <citation type="submission" date="2019-03" db="EMBL/GenBank/DDBJ databases">
        <title>Draft genome sequences of novel Actinobacteria.</title>
        <authorList>
            <person name="Sahin N."/>
            <person name="Ay H."/>
            <person name="Saygin H."/>
        </authorList>
    </citation>
    <scope>NUCLEOTIDE SEQUENCE [LARGE SCALE GENOMIC DNA]</scope>
    <source>
        <strain evidence="7 8">DSM 45941</strain>
    </source>
</reference>
<dbReference type="Pfam" id="PF13558">
    <property type="entry name" value="SbcC_Walker_B"/>
    <property type="match status" value="1"/>
</dbReference>
<evidence type="ECO:0000256" key="2">
    <source>
        <dbReference type="ARBA" id="ARBA00011322"/>
    </source>
</evidence>
<feature type="domain" description="Rad50/SbcC-type AAA" evidence="6">
    <location>
        <begin position="6"/>
        <end position="217"/>
    </location>
</feature>
<proteinExistence type="inferred from homology"/>